<dbReference type="AlphaFoldDB" id="G0MHZ1"/>
<reference evidence="3" key="1">
    <citation type="submission" date="2011-07" db="EMBL/GenBank/DDBJ databases">
        <authorList>
            <consortium name="Caenorhabditis brenneri Sequencing and Analysis Consortium"/>
            <person name="Wilson R.K."/>
        </authorList>
    </citation>
    <scope>NUCLEOTIDE SEQUENCE [LARGE SCALE GENOMIC DNA]</scope>
    <source>
        <strain evidence="3">PB2801</strain>
    </source>
</reference>
<dbReference type="PANTHER" id="PTHR34850:SF3">
    <property type="entry name" value="C2H2-TYPE DOMAIN-CONTAINING PROTEIN-RELATED"/>
    <property type="match status" value="1"/>
</dbReference>
<dbReference type="OrthoDB" id="5871691at2759"/>
<evidence type="ECO:0000256" key="1">
    <source>
        <dbReference type="SAM" id="MobiDB-lite"/>
    </source>
</evidence>
<sequence>MEFVPAPEKTHGPLAESNSLRRYNASFAEFLNCDINAFIRVLCDHHDDLILKKIDPNKPLEPTKLTEPAEPTEDAEPTEQPDVEEIPEPPRYQVDQPKIKCPQCHQEAKHSSDLLNHLLTHVTDEVQLKRFHLHRVVTKDVNNILAQAMDAQMKESFLHIKIENSDYTIGCCWNSPLFRFLGQRHLKVYIDEEPLIRTSLKQRMIKIDLKRDGKVYPVFFSWVTIDKHRNRIKKHMQEKRKKHLSAYYKQNFQQNGISFLDVVKNKDRTEEENKELAKALNLPEDFTAEQLKEAIESMEAYKPTIRENKMKYNAREDQDGNKLNKEQRKLISTLTGNMLFVPEGKRRTRNRNYNNNQSYGASTVKKVKIEEPDEFFNEEASTSTNHVNMMDLINIKQEVVDTDEVDNNHNSHNFNGPCTSNSYAAMHVNEDTTD</sequence>
<protein>
    <submittedName>
        <fullName evidence="2">Uncharacterized protein</fullName>
    </submittedName>
</protein>
<feature type="region of interest" description="Disordered" evidence="1">
    <location>
        <begin position="55"/>
        <end position="90"/>
    </location>
</feature>
<dbReference type="HOGENOM" id="CLU_051735_0_0_1"/>
<dbReference type="InParanoid" id="G0MHZ1"/>
<dbReference type="Proteomes" id="UP000008068">
    <property type="component" value="Unassembled WGS sequence"/>
</dbReference>
<evidence type="ECO:0000313" key="2">
    <source>
        <dbReference type="EMBL" id="EGT59499.1"/>
    </source>
</evidence>
<name>G0MHZ1_CAEBE</name>
<gene>
    <name evidence="2" type="ORF">CAEBREN_16738</name>
</gene>
<dbReference type="PANTHER" id="PTHR34850">
    <property type="entry name" value="PROTEIN CBG21297"/>
    <property type="match status" value="1"/>
</dbReference>
<organism evidence="3">
    <name type="scientific">Caenorhabditis brenneri</name>
    <name type="common">Nematode worm</name>
    <dbReference type="NCBI Taxonomy" id="135651"/>
    <lineage>
        <taxon>Eukaryota</taxon>
        <taxon>Metazoa</taxon>
        <taxon>Ecdysozoa</taxon>
        <taxon>Nematoda</taxon>
        <taxon>Chromadorea</taxon>
        <taxon>Rhabditida</taxon>
        <taxon>Rhabditina</taxon>
        <taxon>Rhabditomorpha</taxon>
        <taxon>Rhabditoidea</taxon>
        <taxon>Rhabditidae</taxon>
        <taxon>Peloderinae</taxon>
        <taxon>Caenorhabditis</taxon>
    </lineage>
</organism>
<accession>G0MHZ1</accession>
<feature type="compositionally biased region" description="Acidic residues" evidence="1">
    <location>
        <begin position="70"/>
        <end position="87"/>
    </location>
</feature>
<dbReference type="FunCoup" id="G0MHZ1">
    <property type="interactions" value="402"/>
</dbReference>
<dbReference type="EMBL" id="GL379795">
    <property type="protein sequence ID" value="EGT59499.1"/>
    <property type="molecule type" value="Genomic_DNA"/>
</dbReference>
<evidence type="ECO:0000313" key="3">
    <source>
        <dbReference type="Proteomes" id="UP000008068"/>
    </source>
</evidence>
<keyword evidence="3" id="KW-1185">Reference proteome</keyword>
<proteinExistence type="predicted"/>
<dbReference type="OMA" id="CDINAFI"/>
<dbReference type="eggNOG" id="ENOG502THUR">
    <property type="taxonomic scope" value="Eukaryota"/>
</dbReference>